<dbReference type="Proteomes" id="UP000595437">
    <property type="component" value="Chromosome 8"/>
</dbReference>
<sequence>MSAPGPSVPQESPRDRAWDKFFAEAGELYQFPDDNGTLHVGLSSTSDMALADEKRVVFLSTYFDQ</sequence>
<evidence type="ECO:0000313" key="2">
    <source>
        <dbReference type="Proteomes" id="UP000595437"/>
    </source>
</evidence>
<gene>
    <name evidence="1" type="ORF">FKW44_012178</name>
</gene>
<keyword evidence="2" id="KW-1185">Reference proteome</keyword>
<proteinExistence type="predicted"/>
<accession>A0A7T8HJ09</accession>
<evidence type="ECO:0000313" key="1">
    <source>
        <dbReference type="EMBL" id="QQP50987.1"/>
    </source>
</evidence>
<dbReference type="AlphaFoldDB" id="A0A7T8HJ09"/>
<protein>
    <submittedName>
        <fullName evidence="1">Uncharacterized protein</fullName>
    </submittedName>
</protein>
<dbReference type="EMBL" id="CP045897">
    <property type="protein sequence ID" value="QQP50987.1"/>
    <property type="molecule type" value="Genomic_DNA"/>
</dbReference>
<name>A0A7T8HJ09_CALRO</name>
<organism evidence="1 2">
    <name type="scientific">Caligus rogercresseyi</name>
    <name type="common">Sea louse</name>
    <dbReference type="NCBI Taxonomy" id="217165"/>
    <lineage>
        <taxon>Eukaryota</taxon>
        <taxon>Metazoa</taxon>
        <taxon>Ecdysozoa</taxon>
        <taxon>Arthropoda</taxon>
        <taxon>Crustacea</taxon>
        <taxon>Multicrustacea</taxon>
        <taxon>Hexanauplia</taxon>
        <taxon>Copepoda</taxon>
        <taxon>Siphonostomatoida</taxon>
        <taxon>Caligidae</taxon>
        <taxon>Caligus</taxon>
    </lineage>
</organism>
<reference evidence="2" key="1">
    <citation type="submission" date="2021-01" db="EMBL/GenBank/DDBJ databases">
        <title>Caligus Genome Assembly.</title>
        <authorList>
            <person name="Gallardo-Escarate C."/>
        </authorList>
    </citation>
    <scope>NUCLEOTIDE SEQUENCE [LARGE SCALE GENOMIC DNA]</scope>
</reference>